<name>A0A517ZBB4_9PLAN</name>
<proteinExistence type="predicted"/>
<sequence>MSQEGTRTAGQSHGQLPVSERVLAKLLRRARVSRGGTVLDIGSAADRVVEHLLARGFDAFGVCPEESVPAATSDRVQIGRLAATLPVPPHKADLVLIRDADLYRPVHADPESLTATANLLAALRPGRELILIEPAQPGPDRAADAPVIDAWNDHFAAFPGRLKIETVRVRPALFGLFGGGPSFEFRLAGFKVPSQARTRLEWHRLAHEAAMQAMRSAEQRAA</sequence>
<dbReference type="Gene3D" id="3.40.50.150">
    <property type="entry name" value="Vaccinia Virus protein VP39"/>
    <property type="match status" value="1"/>
</dbReference>
<reference evidence="1 2" key="1">
    <citation type="submission" date="2019-02" db="EMBL/GenBank/DDBJ databases">
        <title>Deep-cultivation of Planctomycetes and their phenomic and genomic characterization uncovers novel biology.</title>
        <authorList>
            <person name="Wiegand S."/>
            <person name="Jogler M."/>
            <person name="Boedeker C."/>
            <person name="Pinto D."/>
            <person name="Vollmers J."/>
            <person name="Rivas-Marin E."/>
            <person name="Kohn T."/>
            <person name="Peeters S.H."/>
            <person name="Heuer A."/>
            <person name="Rast P."/>
            <person name="Oberbeckmann S."/>
            <person name="Bunk B."/>
            <person name="Jeske O."/>
            <person name="Meyerdierks A."/>
            <person name="Storesund J.E."/>
            <person name="Kallscheuer N."/>
            <person name="Luecker S."/>
            <person name="Lage O.M."/>
            <person name="Pohl T."/>
            <person name="Merkel B.J."/>
            <person name="Hornburger P."/>
            <person name="Mueller R.-W."/>
            <person name="Bruemmer F."/>
            <person name="Labrenz M."/>
            <person name="Spormann A.M."/>
            <person name="Op den Camp H."/>
            <person name="Overmann J."/>
            <person name="Amann R."/>
            <person name="Jetten M.S.M."/>
            <person name="Mascher T."/>
            <person name="Medema M.H."/>
            <person name="Devos D.P."/>
            <person name="Kaster A.-K."/>
            <person name="Ovreas L."/>
            <person name="Rohde M."/>
            <person name="Galperin M.Y."/>
            <person name="Jogler C."/>
        </authorList>
    </citation>
    <scope>NUCLEOTIDE SEQUENCE [LARGE SCALE GENOMIC DNA]</scope>
    <source>
        <strain evidence="1 2">Mal4</strain>
    </source>
</reference>
<accession>A0A517ZBB4</accession>
<dbReference type="KEGG" id="mri:Mal4_40680"/>
<dbReference type="OrthoDB" id="275767at2"/>
<dbReference type="EMBL" id="CP036275">
    <property type="protein sequence ID" value="QDU39721.1"/>
    <property type="molecule type" value="Genomic_DNA"/>
</dbReference>
<keyword evidence="2" id="KW-1185">Reference proteome</keyword>
<organism evidence="1 2">
    <name type="scientific">Maioricimonas rarisocia</name>
    <dbReference type="NCBI Taxonomy" id="2528026"/>
    <lineage>
        <taxon>Bacteria</taxon>
        <taxon>Pseudomonadati</taxon>
        <taxon>Planctomycetota</taxon>
        <taxon>Planctomycetia</taxon>
        <taxon>Planctomycetales</taxon>
        <taxon>Planctomycetaceae</taxon>
        <taxon>Maioricimonas</taxon>
    </lineage>
</organism>
<dbReference type="SUPFAM" id="SSF53335">
    <property type="entry name" value="S-adenosyl-L-methionine-dependent methyltransferases"/>
    <property type="match status" value="1"/>
</dbReference>
<evidence type="ECO:0000313" key="2">
    <source>
        <dbReference type="Proteomes" id="UP000320496"/>
    </source>
</evidence>
<gene>
    <name evidence="1" type="ORF">Mal4_40680</name>
</gene>
<dbReference type="InterPro" id="IPR029063">
    <property type="entry name" value="SAM-dependent_MTases_sf"/>
</dbReference>
<evidence type="ECO:0000313" key="1">
    <source>
        <dbReference type="EMBL" id="QDU39721.1"/>
    </source>
</evidence>
<dbReference type="AlphaFoldDB" id="A0A517ZBB4"/>
<dbReference type="RefSeq" id="WP_145370877.1">
    <property type="nucleotide sequence ID" value="NZ_CP036275.1"/>
</dbReference>
<dbReference type="Proteomes" id="UP000320496">
    <property type="component" value="Chromosome"/>
</dbReference>
<evidence type="ECO:0008006" key="3">
    <source>
        <dbReference type="Google" id="ProtNLM"/>
    </source>
</evidence>
<protein>
    <recommendedName>
        <fullName evidence="3">Methyltransferase type 11 domain-containing protein</fullName>
    </recommendedName>
</protein>